<evidence type="ECO:0000256" key="1">
    <source>
        <dbReference type="ARBA" id="ARBA00008164"/>
    </source>
</evidence>
<organism evidence="4">
    <name type="scientific">uncultured Caudovirales phage</name>
    <dbReference type="NCBI Taxonomy" id="2100421"/>
    <lineage>
        <taxon>Viruses</taxon>
        <taxon>Duplodnaviria</taxon>
        <taxon>Heunggongvirae</taxon>
        <taxon>Uroviricota</taxon>
        <taxon>Caudoviricetes</taxon>
        <taxon>Peduoviridae</taxon>
        <taxon>Maltschvirus</taxon>
        <taxon>Maltschvirus maltsch</taxon>
    </lineage>
</organism>
<name>A0A6J7WFI0_9CAUD</name>
<reference evidence="4" key="1">
    <citation type="submission" date="2020-05" db="EMBL/GenBank/DDBJ databases">
        <authorList>
            <person name="Chiriac C."/>
            <person name="Salcher M."/>
            <person name="Ghai R."/>
            <person name="Kavagutti S V."/>
        </authorList>
    </citation>
    <scope>NUCLEOTIDE SEQUENCE</scope>
</reference>
<dbReference type="InterPro" id="IPR036013">
    <property type="entry name" value="Band_7/SPFH_dom_sf"/>
</dbReference>
<dbReference type="Pfam" id="PF01145">
    <property type="entry name" value="Band_7"/>
    <property type="match status" value="1"/>
</dbReference>
<gene>
    <name evidence="4" type="ORF">UFOVP153_11</name>
    <name evidence="3" type="ORF">UFOVP69_47</name>
</gene>
<dbReference type="EMBL" id="LR796194">
    <property type="protein sequence ID" value="CAB4126237.1"/>
    <property type="molecule type" value="Genomic_DNA"/>
</dbReference>
<proteinExistence type="inferred from homology"/>
<evidence type="ECO:0000259" key="2">
    <source>
        <dbReference type="SMART" id="SM00244"/>
    </source>
</evidence>
<dbReference type="EMBL" id="LR798204">
    <property type="protein sequence ID" value="CAB5170271.1"/>
    <property type="molecule type" value="Genomic_DNA"/>
</dbReference>
<feature type="domain" description="Band 7" evidence="2">
    <location>
        <begin position="21"/>
        <end position="167"/>
    </location>
</feature>
<sequence>MLDGLIKLLEWVGEKWRDYLSPIVILRDYESGVLLRIGKYKKNLKVGLNWKIPIIDEIHTVIWTVDTFHVMPVDIITLDGKQVSVEPIVKFDIIDPKKYLLEANNAADNLHDVTRGVIADYLTDCDWEDIKNKKTLTAIKNALKSECDELGVKVYKIYFGRIVTTKMFTVFKE</sequence>
<dbReference type="PANTHER" id="PTHR10264">
    <property type="entry name" value="BAND 7 PROTEIN-RELATED"/>
    <property type="match status" value="1"/>
</dbReference>
<protein>
    <submittedName>
        <fullName evidence="4">HflK, HflK protein</fullName>
    </submittedName>
</protein>
<dbReference type="PANTHER" id="PTHR10264:SF19">
    <property type="entry name" value="AT06885P-RELATED"/>
    <property type="match status" value="1"/>
</dbReference>
<dbReference type="InterPro" id="IPR043202">
    <property type="entry name" value="Band-7_stomatin-like"/>
</dbReference>
<accession>A0A6J7WFI0</accession>
<dbReference type="SMART" id="SM00244">
    <property type="entry name" value="PHB"/>
    <property type="match status" value="1"/>
</dbReference>
<dbReference type="InterPro" id="IPR001107">
    <property type="entry name" value="Band_7"/>
</dbReference>
<dbReference type="GO" id="GO:0005886">
    <property type="term" value="C:plasma membrane"/>
    <property type="evidence" value="ECO:0007669"/>
    <property type="project" value="InterPro"/>
</dbReference>
<comment type="similarity">
    <text evidence="1">Belongs to the band 7/mec-2 family.</text>
</comment>
<dbReference type="SUPFAM" id="SSF117892">
    <property type="entry name" value="Band 7/SPFH domain"/>
    <property type="match status" value="1"/>
</dbReference>
<evidence type="ECO:0000313" key="3">
    <source>
        <dbReference type="EMBL" id="CAB4126237.1"/>
    </source>
</evidence>
<evidence type="ECO:0000313" key="4">
    <source>
        <dbReference type="EMBL" id="CAB5170271.1"/>
    </source>
</evidence>
<dbReference type="Gene3D" id="3.30.479.30">
    <property type="entry name" value="Band 7 domain"/>
    <property type="match status" value="1"/>
</dbReference>